<evidence type="ECO:0000256" key="1">
    <source>
        <dbReference type="SAM" id="MobiDB-lite"/>
    </source>
</evidence>
<dbReference type="EMBL" id="CM001888">
    <property type="protein sequence ID" value="EOY18261.1"/>
    <property type="molecule type" value="Genomic_DNA"/>
</dbReference>
<sequence>MGKKRRIKKSNQLKQGHDPDVERPLERSFVASVHDVTMEDAVTAISSFVDDCEQDRPRNKWGLKVELGHAESCTSLPLAISLVWTWLDAGGTMLQYKEIKILVSNINAREPHKLVVLDCPQLESVRFEGSNLTSFQYRGRLVLFEFELSSNDDRPIFPNWSPSPFKFQLNDAMLDFRRGPPIYNSFNCNGFKLILKSVKNVNSLTLCRWVFQALISLVLSSLSRDSEIRLYGLTEMWWIDYSMDRDNFNSLLSFLKLCPCLERLHVTIDPESYNMGSTKQCTAKVNGLRKLNHLKPLKLEGFANENKEILFAKRLRPFFRMKPVILAKSKGTCLRRLVKELELEKEGKDPYKFKEVKNFYETCHDHAHMKF</sequence>
<gene>
    <name evidence="2" type="ORF">TCM_042846</name>
</gene>
<feature type="compositionally biased region" description="Basic residues" evidence="1">
    <location>
        <begin position="1"/>
        <end position="11"/>
    </location>
</feature>
<dbReference type="eggNOG" id="ENOG502QTMV">
    <property type="taxonomic scope" value="Eukaryota"/>
</dbReference>
<accession>A0A061FMH4</accession>
<keyword evidence="3" id="KW-1185">Reference proteome</keyword>
<name>A0A061FMH4_THECC</name>
<evidence type="ECO:0000313" key="2">
    <source>
        <dbReference type="EMBL" id="EOY18261.1"/>
    </source>
</evidence>
<reference evidence="2 3" key="1">
    <citation type="journal article" date="2013" name="Genome Biol.">
        <title>The genome sequence of the most widely cultivated cacao type and its use to identify candidate genes regulating pod color.</title>
        <authorList>
            <person name="Motamayor J.C."/>
            <person name="Mockaitis K."/>
            <person name="Schmutz J."/>
            <person name="Haiminen N."/>
            <person name="Iii D.L."/>
            <person name="Cornejo O."/>
            <person name="Findley S.D."/>
            <person name="Zheng P."/>
            <person name="Utro F."/>
            <person name="Royaert S."/>
            <person name="Saski C."/>
            <person name="Jenkins J."/>
            <person name="Podicheti R."/>
            <person name="Zhao M."/>
            <person name="Scheffler B.E."/>
            <person name="Stack J.C."/>
            <person name="Feltus F.A."/>
            <person name="Mustiga G.M."/>
            <person name="Amores F."/>
            <person name="Phillips W."/>
            <person name="Marelli J.P."/>
            <person name="May G.D."/>
            <person name="Shapiro H."/>
            <person name="Ma J."/>
            <person name="Bustamante C.D."/>
            <person name="Schnell R.J."/>
            <person name="Main D."/>
            <person name="Gilbert D."/>
            <person name="Parida L."/>
            <person name="Kuhn D.N."/>
        </authorList>
    </citation>
    <scope>NUCLEOTIDE SEQUENCE [LARGE SCALE GENOMIC DNA]</scope>
    <source>
        <strain evidence="3">cv. Matina 1-6</strain>
    </source>
</reference>
<organism evidence="2 3">
    <name type="scientific">Theobroma cacao</name>
    <name type="common">Cacao</name>
    <name type="synonym">Cocoa</name>
    <dbReference type="NCBI Taxonomy" id="3641"/>
    <lineage>
        <taxon>Eukaryota</taxon>
        <taxon>Viridiplantae</taxon>
        <taxon>Streptophyta</taxon>
        <taxon>Embryophyta</taxon>
        <taxon>Tracheophyta</taxon>
        <taxon>Spermatophyta</taxon>
        <taxon>Magnoliopsida</taxon>
        <taxon>eudicotyledons</taxon>
        <taxon>Gunneridae</taxon>
        <taxon>Pentapetalae</taxon>
        <taxon>rosids</taxon>
        <taxon>malvids</taxon>
        <taxon>Malvales</taxon>
        <taxon>Malvaceae</taxon>
        <taxon>Byttnerioideae</taxon>
        <taxon>Theobroma</taxon>
    </lineage>
</organism>
<dbReference type="Proteomes" id="UP000026915">
    <property type="component" value="Chromosome 10"/>
</dbReference>
<dbReference type="InterPro" id="IPR053772">
    <property type="entry name" value="At1g61320/At1g61330-like"/>
</dbReference>
<feature type="region of interest" description="Disordered" evidence="1">
    <location>
        <begin position="1"/>
        <end position="20"/>
    </location>
</feature>
<dbReference type="InParanoid" id="A0A061FMH4"/>
<dbReference type="AlphaFoldDB" id="A0A061FMH4"/>
<dbReference type="HOGENOM" id="CLU_046786_1_0_1"/>
<dbReference type="Gramene" id="EOY18261">
    <property type="protein sequence ID" value="EOY18261"/>
    <property type="gene ID" value="TCM_042846"/>
</dbReference>
<dbReference type="STRING" id="3641.A0A061FMH4"/>
<proteinExistence type="predicted"/>
<protein>
    <submittedName>
        <fullName evidence="2">F-box family protein, putative</fullName>
    </submittedName>
</protein>
<dbReference type="PANTHER" id="PTHR34145">
    <property type="entry name" value="OS02G0105600 PROTEIN"/>
    <property type="match status" value="1"/>
</dbReference>
<evidence type="ECO:0000313" key="3">
    <source>
        <dbReference type="Proteomes" id="UP000026915"/>
    </source>
</evidence>
<dbReference type="PANTHER" id="PTHR34145:SF53">
    <property type="entry name" value="LEUCINE-RICH REPEAT DOMAIN SUPERFAMILY"/>
    <property type="match status" value="1"/>
</dbReference>